<feature type="domain" description="RecX first three-helical" evidence="9">
    <location>
        <begin position="27"/>
        <end position="65"/>
    </location>
</feature>
<evidence type="ECO:0000256" key="6">
    <source>
        <dbReference type="SAM" id="MobiDB-lite"/>
    </source>
</evidence>
<dbReference type="InterPro" id="IPR053926">
    <property type="entry name" value="RecX_HTH_1st"/>
</dbReference>
<dbReference type="Pfam" id="PF02631">
    <property type="entry name" value="RecX_HTH2"/>
    <property type="match status" value="1"/>
</dbReference>
<comment type="caution">
    <text evidence="10">The sequence shown here is derived from an EMBL/GenBank/DDBJ whole genome shotgun (WGS) entry which is preliminary data.</text>
</comment>
<accession>A0A1F5YGC6</accession>
<name>A0A1F5YGC6_9BACT</name>
<feature type="region of interest" description="Disordered" evidence="6">
    <location>
        <begin position="1"/>
        <end position="22"/>
    </location>
</feature>
<dbReference type="Gene3D" id="1.10.10.10">
    <property type="entry name" value="Winged helix-like DNA-binding domain superfamily/Winged helix DNA-binding domain"/>
    <property type="match status" value="3"/>
</dbReference>
<dbReference type="InterPro" id="IPR036388">
    <property type="entry name" value="WH-like_DNA-bd_sf"/>
</dbReference>
<reference evidence="10 11" key="1">
    <citation type="journal article" date="2016" name="Nat. Commun.">
        <title>Thousands of microbial genomes shed light on interconnected biogeochemical processes in an aquifer system.</title>
        <authorList>
            <person name="Anantharaman K."/>
            <person name="Brown C.T."/>
            <person name="Hug L.A."/>
            <person name="Sharon I."/>
            <person name="Castelle C.J."/>
            <person name="Probst A.J."/>
            <person name="Thomas B.C."/>
            <person name="Singh A."/>
            <person name="Wilkins M.J."/>
            <person name="Karaoz U."/>
            <person name="Brodie E.L."/>
            <person name="Williams K.H."/>
            <person name="Hubbard S.S."/>
            <person name="Banfield J.F."/>
        </authorList>
    </citation>
    <scope>NUCLEOTIDE SEQUENCE [LARGE SCALE GENOMIC DNA]</scope>
</reference>
<dbReference type="GO" id="GO:0005737">
    <property type="term" value="C:cytoplasm"/>
    <property type="evidence" value="ECO:0007669"/>
    <property type="project" value="UniProtKB-SubCell"/>
</dbReference>
<comment type="subcellular location">
    <subcellularLocation>
        <location evidence="1 5">Cytoplasm</location>
    </subcellularLocation>
</comment>
<proteinExistence type="inferred from homology"/>
<dbReference type="InterPro" id="IPR053925">
    <property type="entry name" value="RecX_HTH_3rd"/>
</dbReference>
<dbReference type="PANTHER" id="PTHR33602">
    <property type="entry name" value="REGULATORY PROTEIN RECX FAMILY PROTEIN"/>
    <property type="match status" value="1"/>
</dbReference>
<dbReference type="Pfam" id="PF21981">
    <property type="entry name" value="RecX_HTH3"/>
    <property type="match status" value="1"/>
</dbReference>
<evidence type="ECO:0000256" key="2">
    <source>
        <dbReference type="ARBA" id="ARBA00009695"/>
    </source>
</evidence>
<comment type="similarity">
    <text evidence="2 5">Belongs to the RecX family.</text>
</comment>
<dbReference type="InterPro" id="IPR003783">
    <property type="entry name" value="Regulatory_RecX"/>
</dbReference>
<evidence type="ECO:0000256" key="4">
    <source>
        <dbReference type="ARBA" id="ARBA00022490"/>
    </source>
</evidence>
<evidence type="ECO:0000313" key="11">
    <source>
        <dbReference type="Proteomes" id="UP000176992"/>
    </source>
</evidence>
<evidence type="ECO:0000313" key="10">
    <source>
        <dbReference type="EMBL" id="OGF99183.1"/>
    </source>
</evidence>
<protein>
    <recommendedName>
        <fullName evidence="3 5">Regulatory protein RecX</fullName>
    </recommendedName>
</protein>
<comment type="function">
    <text evidence="5">Modulates RecA activity.</text>
</comment>
<gene>
    <name evidence="5" type="primary">recX</name>
    <name evidence="10" type="ORF">A2Z86_10715</name>
</gene>
<sequence>MGRNSSAGEEPGGDAEDGEAGEQYRAALTRALRFLSRRPHSARELRLKLRRALPVETIERVLGRLAELGYLDDTAFAREYAEQRFSRSPRSALAVARELTARGVDTETAEKAVSFVLLDQGLEEQSLAEAAARKKLPSLKGLDKAEQKIKLFRFLASRGFANAAALKAAETILKPARQ</sequence>
<evidence type="ECO:0000259" key="7">
    <source>
        <dbReference type="Pfam" id="PF02631"/>
    </source>
</evidence>
<evidence type="ECO:0000259" key="8">
    <source>
        <dbReference type="Pfam" id="PF21981"/>
    </source>
</evidence>
<feature type="domain" description="RecX second three-helical" evidence="7">
    <location>
        <begin position="72"/>
        <end position="112"/>
    </location>
</feature>
<evidence type="ECO:0000259" key="9">
    <source>
        <dbReference type="Pfam" id="PF21982"/>
    </source>
</evidence>
<dbReference type="GO" id="GO:0006282">
    <property type="term" value="P:regulation of DNA repair"/>
    <property type="evidence" value="ECO:0007669"/>
    <property type="project" value="UniProtKB-UniRule"/>
</dbReference>
<keyword evidence="4 5" id="KW-0963">Cytoplasm</keyword>
<dbReference type="HAMAP" id="MF_01114">
    <property type="entry name" value="RecX"/>
    <property type="match status" value="1"/>
</dbReference>
<dbReference type="EMBL" id="MFIV01000038">
    <property type="protein sequence ID" value="OGF99183.1"/>
    <property type="molecule type" value="Genomic_DNA"/>
</dbReference>
<dbReference type="PANTHER" id="PTHR33602:SF1">
    <property type="entry name" value="REGULATORY PROTEIN RECX FAMILY PROTEIN"/>
    <property type="match status" value="1"/>
</dbReference>
<dbReference type="InterPro" id="IPR053924">
    <property type="entry name" value="RecX_HTH_2nd"/>
</dbReference>
<evidence type="ECO:0000256" key="1">
    <source>
        <dbReference type="ARBA" id="ARBA00004496"/>
    </source>
</evidence>
<organism evidence="10 11">
    <name type="scientific">Candidatus Glassbacteria bacterium GWA2_58_10</name>
    <dbReference type="NCBI Taxonomy" id="1817865"/>
    <lineage>
        <taxon>Bacteria</taxon>
        <taxon>Candidatus Glassiibacteriota</taxon>
    </lineage>
</organism>
<dbReference type="Pfam" id="PF21982">
    <property type="entry name" value="RecX_HTH1"/>
    <property type="match status" value="1"/>
</dbReference>
<evidence type="ECO:0000256" key="3">
    <source>
        <dbReference type="ARBA" id="ARBA00018111"/>
    </source>
</evidence>
<feature type="domain" description="RecX third three-helical" evidence="8">
    <location>
        <begin position="123"/>
        <end position="161"/>
    </location>
</feature>
<dbReference type="AlphaFoldDB" id="A0A1F5YGC6"/>
<evidence type="ECO:0000256" key="5">
    <source>
        <dbReference type="HAMAP-Rule" id="MF_01114"/>
    </source>
</evidence>
<feature type="compositionally biased region" description="Acidic residues" evidence="6">
    <location>
        <begin position="11"/>
        <end position="20"/>
    </location>
</feature>
<dbReference type="Proteomes" id="UP000176992">
    <property type="component" value="Unassembled WGS sequence"/>
</dbReference>